<dbReference type="Proteomes" id="UP000256748">
    <property type="component" value="Unassembled WGS sequence"/>
</dbReference>
<keyword evidence="1" id="KW-0472">Membrane</keyword>
<evidence type="ECO:0000313" key="2">
    <source>
        <dbReference type="EMBL" id="RFB96151.1"/>
    </source>
</evidence>
<evidence type="ECO:0000313" key="3">
    <source>
        <dbReference type="Proteomes" id="UP000256748"/>
    </source>
</evidence>
<keyword evidence="1" id="KW-1133">Transmembrane helix</keyword>
<proteinExistence type="predicted"/>
<gene>
    <name evidence="2" type="ORF">B5K10_09875</name>
</gene>
<feature type="transmembrane region" description="Helical" evidence="1">
    <location>
        <begin position="58"/>
        <end position="77"/>
    </location>
</feature>
<comment type="caution">
    <text evidence="2">The sequence shown here is derived from an EMBL/GenBank/DDBJ whole genome shotgun (WGS) entry which is preliminary data.</text>
</comment>
<keyword evidence="1" id="KW-0812">Transmembrane</keyword>
<reference evidence="2 3" key="1">
    <citation type="submission" date="2017-03" db="EMBL/GenBank/DDBJ databases">
        <title>Genome analysis of Rhizobial strains effectives or ineffectives for nitrogen fixation isolated from bean seeds.</title>
        <authorList>
            <person name="Peralta H."/>
            <person name="Aguilar-Vera A."/>
            <person name="Mora Y."/>
            <person name="Vargas-Lagunas C."/>
            <person name="Girard L."/>
            <person name="Mora J."/>
        </authorList>
    </citation>
    <scope>NUCLEOTIDE SEQUENCE [LARGE SCALE GENOMIC DNA]</scope>
    <source>
        <strain evidence="2 3">CCGM5</strain>
    </source>
</reference>
<dbReference type="EMBL" id="NAOO01000010">
    <property type="protein sequence ID" value="RFB96151.1"/>
    <property type="molecule type" value="Genomic_DNA"/>
</dbReference>
<name>A0A3E1BR60_RHILT</name>
<dbReference type="RefSeq" id="WP_116274509.1">
    <property type="nucleotide sequence ID" value="NZ_KZ859521.1"/>
</dbReference>
<evidence type="ECO:0000256" key="1">
    <source>
        <dbReference type="SAM" id="Phobius"/>
    </source>
</evidence>
<sequence length="82" mass="8797">MIFTNLARIVSWLALVFGALRFTTGIAIATKTLGEYDAALARYAPGAANVGEVIDRGFYVIVFAIALGTLAEISFSARRGRE</sequence>
<accession>A0A3E1BR60</accession>
<organism evidence="2 3">
    <name type="scientific">Rhizobium leguminosarum bv. trifolii</name>
    <dbReference type="NCBI Taxonomy" id="386"/>
    <lineage>
        <taxon>Bacteria</taxon>
        <taxon>Pseudomonadati</taxon>
        <taxon>Pseudomonadota</taxon>
        <taxon>Alphaproteobacteria</taxon>
        <taxon>Hyphomicrobiales</taxon>
        <taxon>Rhizobiaceae</taxon>
        <taxon>Rhizobium/Agrobacterium group</taxon>
        <taxon>Rhizobium</taxon>
    </lineage>
</organism>
<protein>
    <submittedName>
        <fullName evidence="2">Uncharacterized protein</fullName>
    </submittedName>
</protein>
<dbReference type="AlphaFoldDB" id="A0A3E1BR60"/>